<accession>A0A1P8WRB7</accession>
<dbReference type="InterPro" id="IPR039365">
    <property type="entry name" value="IS701-like"/>
</dbReference>
<evidence type="ECO:0000259" key="2">
    <source>
        <dbReference type="Pfam" id="PF13546"/>
    </source>
</evidence>
<dbReference type="KEGG" id="fmr:Fuma_06259"/>
<evidence type="ECO:0000256" key="1">
    <source>
        <dbReference type="SAM" id="MobiDB-lite"/>
    </source>
</evidence>
<dbReference type="EMBL" id="CP017641">
    <property type="protein sequence ID" value="APZ96589.1"/>
    <property type="molecule type" value="Genomic_DNA"/>
</dbReference>
<organism evidence="3 4">
    <name type="scientific">Fuerstiella marisgermanici</name>
    <dbReference type="NCBI Taxonomy" id="1891926"/>
    <lineage>
        <taxon>Bacteria</taxon>
        <taxon>Pseudomonadati</taxon>
        <taxon>Planctomycetota</taxon>
        <taxon>Planctomycetia</taxon>
        <taxon>Planctomycetales</taxon>
        <taxon>Planctomycetaceae</taxon>
        <taxon>Fuerstiella</taxon>
    </lineage>
</organism>
<dbReference type="Pfam" id="PF13546">
    <property type="entry name" value="DDE_5"/>
    <property type="match status" value="1"/>
</dbReference>
<dbReference type="Proteomes" id="UP000187735">
    <property type="component" value="Chromosome"/>
</dbReference>
<gene>
    <name evidence="3" type="ORF">Fuma_06259</name>
</gene>
<feature type="region of interest" description="Disordered" evidence="1">
    <location>
        <begin position="182"/>
        <end position="210"/>
    </location>
</feature>
<dbReference type="STRING" id="1891926.Fuma_06259"/>
<sequence>MFHEETTVGRPMSLQDIAKLSKLLGQFPTRFSCPAGRTLLQIYVRGLLSGVQRKNAEAIAVDQNVAPRTLQRFLESIVWDQQMLRDRCQQIVATERAHPDAISCIDETGTAKSGRETAGVKRQYYGNRGKIEDCVNNVALANSAPGFDCRLDARFYLPGEWANNSARRKNARAGRCRLPDETSNCTGPDRSCEGQRHRSHRVDGRRTVRS</sequence>
<dbReference type="InterPro" id="IPR038721">
    <property type="entry name" value="IS701-like_DDE_dom"/>
</dbReference>
<dbReference type="PANTHER" id="PTHR33627:SF1">
    <property type="entry name" value="TRANSPOSASE"/>
    <property type="match status" value="1"/>
</dbReference>
<evidence type="ECO:0000313" key="4">
    <source>
        <dbReference type="Proteomes" id="UP000187735"/>
    </source>
</evidence>
<name>A0A1P8WRB7_9PLAN</name>
<dbReference type="AlphaFoldDB" id="A0A1P8WRB7"/>
<protein>
    <submittedName>
        <fullName evidence="3">Transposase</fullName>
    </submittedName>
</protein>
<keyword evidence="4" id="KW-1185">Reference proteome</keyword>
<dbReference type="PANTHER" id="PTHR33627">
    <property type="entry name" value="TRANSPOSASE"/>
    <property type="match status" value="1"/>
</dbReference>
<feature type="domain" description="Transposase IS701-like DDE" evidence="2">
    <location>
        <begin position="31"/>
        <end position="173"/>
    </location>
</feature>
<evidence type="ECO:0000313" key="3">
    <source>
        <dbReference type="EMBL" id="APZ96589.1"/>
    </source>
</evidence>
<proteinExistence type="predicted"/>
<reference evidence="3 4" key="1">
    <citation type="journal article" date="2016" name="Front. Microbiol.">
        <title>Fuerstia marisgermanicae gen. nov., sp. nov., an Unusual Member of the Phylum Planctomycetes from the German Wadden Sea.</title>
        <authorList>
            <person name="Kohn T."/>
            <person name="Heuer A."/>
            <person name="Jogler M."/>
            <person name="Vollmers J."/>
            <person name="Boedeker C."/>
            <person name="Bunk B."/>
            <person name="Rast P."/>
            <person name="Borchert D."/>
            <person name="Glockner I."/>
            <person name="Freese H.M."/>
            <person name="Klenk H.P."/>
            <person name="Overmann J."/>
            <person name="Kaster A.K."/>
            <person name="Rohde M."/>
            <person name="Wiegand S."/>
            <person name="Jogler C."/>
        </authorList>
    </citation>
    <scope>NUCLEOTIDE SEQUENCE [LARGE SCALE GENOMIC DNA]</scope>
    <source>
        <strain evidence="3 4">NH11</strain>
    </source>
</reference>
<feature type="compositionally biased region" description="Basic and acidic residues" evidence="1">
    <location>
        <begin position="190"/>
        <end position="210"/>
    </location>
</feature>